<reference evidence="1" key="1">
    <citation type="submission" date="2018-11" db="EMBL/GenBank/DDBJ databases">
        <authorList>
            <consortium name="Pathogen Informatics"/>
        </authorList>
    </citation>
    <scope>NUCLEOTIDE SEQUENCE</scope>
</reference>
<dbReference type="Proteomes" id="UP000784294">
    <property type="component" value="Unassembled WGS sequence"/>
</dbReference>
<comment type="caution">
    <text evidence="1">The sequence shown here is derived from an EMBL/GenBank/DDBJ whole genome shotgun (WGS) entry which is preliminary data.</text>
</comment>
<name>A0A448WAM6_9PLAT</name>
<dbReference type="AlphaFoldDB" id="A0A448WAM6"/>
<organism evidence="1 2">
    <name type="scientific">Protopolystoma xenopodis</name>
    <dbReference type="NCBI Taxonomy" id="117903"/>
    <lineage>
        <taxon>Eukaryota</taxon>
        <taxon>Metazoa</taxon>
        <taxon>Spiralia</taxon>
        <taxon>Lophotrochozoa</taxon>
        <taxon>Platyhelminthes</taxon>
        <taxon>Monogenea</taxon>
        <taxon>Polyopisthocotylea</taxon>
        <taxon>Polystomatidea</taxon>
        <taxon>Polystomatidae</taxon>
        <taxon>Protopolystoma</taxon>
    </lineage>
</organism>
<evidence type="ECO:0000313" key="1">
    <source>
        <dbReference type="EMBL" id="VEL07102.1"/>
    </source>
</evidence>
<gene>
    <name evidence="1" type="ORF">PXEA_LOCUS542</name>
</gene>
<protein>
    <submittedName>
        <fullName evidence="1">Uncharacterized protein</fullName>
    </submittedName>
</protein>
<keyword evidence="2" id="KW-1185">Reference proteome</keyword>
<proteinExistence type="predicted"/>
<evidence type="ECO:0000313" key="2">
    <source>
        <dbReference type="Proteomes" id="UP000784294"/>
    </source>
</evidence>
<accession>A0A448WAM6</accession>
<sequence>MGRSCFPDPGIRYLRAFTICTADTTATDVALDAATIYALVTTAMVVSKRTYMEETGRPIDKRLSEHRNAYKGLWIQKSEVTEHVVTSGHRIEWSKSQRFVGYGDFTTKCRIRDSNEINKEERV</sequence>
<dbReference type="EMBL" id="CAAALY010001013">
    <property type="protein sequence ID" value="VEL07102.1"/>
    <property type="molecule type" value="Genomic_DNA"/>
</dbReference>